<comment type="caution">
    <text evidence="1">The sequence shown here is derived from an EMBL/GenBank/DDBJ whole genome shotgun (WGS) entry which is preliminary data.</text>
</comment>
<dbReference type="EMBL" id="BMVC01000018">
    <property type="protein sequence ID" value="GHD13089.1"/>
    <property type="molecule type" value="Genomic_DNA"/>
</dbReference>
<gene>
    <name evidence="1" type="ORF">GCM10010334_70890</name>
</gene>
<accession>A0A918X561</accession>
<dbReference type="AlphaFoldDB" id="A0A918X561"/>
<name>A0A918X561_9ACTN</name>
<sequence>MTAQPEHHHRPVPAPPMTTVRELRLALRTYGTSAEVDEFEERLADADLDDLTQARRLVQRYRHRVLLRCDPEGAAALARTDDDVAAELRRRLDAKAGGR</sequence>
<evidence type="ECO:0000313" key="2">
    <source>
        <dbReference type="Proteomes" id="UP000638353"/>
    </source>
</evidence>
<reference evidence="1" key="2">
    <citation type="submission" date="2020-09" db="EMBL/GenBank/DDBJ databases">
        <authorList>
            <person name="Sun Q."/>
            <person name="Ohkuma M."/>
        </authorList>
    </citation>
    <scope>NUCLEOTIDE SEQUENCE</scope>
    <source>
        <strain evidence="1">JCM 4637</strain>
    </source>
</reference>
<evidence type="ECO:0000313" key="1">
    <source>
        <dbReference type="EMBL" id="GHD13089.1"/>
    </source>
</evidence>
<dbReference type="RefSeq" id="WP_189827014.1">
    <property type="nucleotide sequence ID" value="NZ_BMVC01000018.1"/>
</dbReference>
<reference evidence="1" key="1">
    <citation type="journal article" date="2014" name="Int. J. Syst. Evol. Microbiol.">
        <title>Complete genome sequence of Corynebacterium casei LMG S-19264T (=DSM 44701T), isolated from a smear-ripened cheese.</title>
        <authorList>
            <consortium name="US DOE Joint Genome Institute (JGI-PGF)"/>
            <person name="Walter F."/>
            <person name="Albersmeier A."/>
            <person name="Kalinowski J."/>
            <person name="Ruckert C."/>
        </authorList>
    </citation>
    <scope>NUCLEOTIDE SEQUENCE</scope>
    <source>
        <strain evidence="1">JCM 4637</strain>
    </source>
</reference>
<proteinExistence type="predicted"/>
<organism evidence="1 2">
    <name type="scientific">Streptomyces finlayi</name>
    <dbReference type="NCBI Taxonomy" id="67296"/>
    <lineage>
        <taxon>Bacteria</taxon>
        <taxon>Bacillati</taxon>
        <taxon>Actinomycetota</taxon>
        <taxon>Actinomycetes</taxon>
        <taxon>Kitasatosporales</taxon>
        <taxon>Streptomycetaceae</taxon>
        <taxon>Streptomyces</taxon>
    </lineage>
</organism>
<dbReference type="Proteomes" id="UP000638353">
    <property type="component" value="Unassembled WGS sequence"/>
</dbReference>
<protein>
    <submittedName>
        <fullName evidence="1">Uncharacterized protein</fullName>
    </submittedName>
</protein>